<feature type="signal peptide" evidence="1">
    <location>
        <begin position="1"/>
        <end position="22"/>
    </location>
</feature>
<name>A0ABV8XRZ0_9DEIO</name>
<dbReference type="InterPro" id="IPR029045">
    <property type="entry name" value="ClpP/crotonase-like_dom_sf"/>
</dbReference>
<dbReference type="Proteomes" id="UP001595998">
    <property type="component" value="Unassembled WGS sequence"/>
</dbReference>
<reference evidence="4" key="1">
    <citation type="journal article" date="2019" name="Int. J. Syst. Evol. Microbiol.">
        <title>The Global Catalogue of Microorganisms (GCM) 10K type strain sequencing project: providing services to taxonomists for standard genome sequencing and annotation.</title>
        <authorList>
            <consortium name="The Broad Institute Genomics Platform"/>
            <consortium name="The Broad Institute Genome Sequencing Center for Infectious Disease"/>
            <person name="Wu L."/>
            <person name="Ma J."/>
        </authorList>
    </citation>
    <scope>NUCLEOTIDE SEQUENCE [LARGE SCALE GENOMIC DNA]</scope>
    <source>
        <strain evidence="4">CCUG 56029</strain>
    </source>
</reference>
<keyword evidence="1" id="KW-0732">Signal</keyword>
<evidence type="ECO:0000256" key="1">
    <source>
        <dbReference type="SAM" id="SignalP"/>
    </source>
</evidence>
<dbReference type="RefSeq" id="WP_380040249.1">
    <property type="nucleotide sequence ID" value="NZ_JBHSEH010000016.1"/>
</dbReference>
<keyword evidence="4" id="KW-1185">Reference proteome</keyword>
<dbReference type="EMBL" id="JBHSEH010000016">
    <property type="protein sequence ID" value="MFC4427100.1"/>
    <property type="molecule type" value="Genomic_DNA"/>
</dbReference>
<dbReference type="InterPro" id="IPR036034">
    <property type="entry name" value="PDZ_sf"/>
</dbReference>
<evidence type="ECO:0000259" key="2">
    <source>
        <dbReference type="SMART" id="SM00245"/>
    </source>
</evidence>
<evidence type="ECO:0000313" key="3">
    <source>
        <dbReference type="EMBL" id="MFC4427100.1"/>
    </source>
</evidence>
<dbReference type="Gene3D" id="2.30.42.10">
    <property type="match status" value="1"/>
</dbReference>
<dbReference type="PANTHER" id="PTHR32060">
    <property type="entry name" value="TAIL-SPECIFIC PROTEASE"/>
    <property type="match status" value="1"/>
</dbReference>
<comment type="caution">
    <text evidence="3">The sequence shown here is derived from an EMBL/GenBank/DDBJ whole genome shotgun (WGS) entry which is preliminary data.</text>
</comment>
<dbReference type="SUPFAM" id="SSF52096">
    <property type="entry name" value="ClpP/crotonase"/>
    <property type="match status" value="1"/>
</dbReference>
<organism evidence="3 4">
    <name type="scientific">Deinococcus navajonensis</name>
    <dbReference type="NCBI Taxonomy" id="309884"/>
    <lineage>
        <taxon>Bacteria</taxon>
        <taxon>Thermotogati</taxon>
        <taxon>Deinococcota</taxon>
        <taxon>Deinococci</taxon>
        <taxon>Deinococcales</taxon>
        <taxon>Deinococcaceae</taxon>
        <taxon>Deinococcus</taxon>
    </lineage>
</organism>
<dbReference type="InterPro" id="IPR005151">
    <property type="entry name" value="Tail-specific_protease"/>
</dbReference>
<dbReference type="SUPFAM" id="SSF50156">
    <property type="entry name" value="PDZ domain-like"/>
    <property type="match status" value="1"/>
</dbReference>
<accession>A0ABV8XRZ0</accession>
<proteinExistence type="predicted"/>
<dbReference type="Pfam" id="PF03572">
    <property type="entry name" value="Peptidase_S41"/>
    <property type="match status" value="1"/>
</dbReference>
<protein>
    <submittedName>
        <fullName evidence="3">S41 family peptidase</fullName>
    </submittedName>
</protein>
<dbReference type="SMART" id="SM00245">
    <property type="entry name" value="TSPc"/>
    <property type="match status" value="1"/>
</dbReference>
<dbReference type="Gene3D" id="3.90.226.10">
    <property type="entry name" value="2-enoyl-CoA Hydratase, Chain A, domain 1"/>
    <property type="match status" value="1"/>
</dbReference>
<dbReference type="PANTHER" id="PTHR32060:SF30">
    <property type="entry name" value="CARBOXY-TERMINAL PROCESSING PROTEASE CTPA"/>
    <property type="match status" value="1"/>
</dbReference>
<sequence>MRFSFRRLAPILLTLSLSGAAAGGAERHTTVDAFVVYSEAARLLNNHYAGPDMLGIGPLLDREGAALKRACAGTIPCPETLGRAAVEHVIHALHDGHTSVHWDVDLEQARAPVYVKRSGMLTLPTPEGDLQVVHVDDTSEAERASVHPGDVVLAVIGLPPAASAAALTRQIRAAEDSGQPFKVRLRRTGLEQTVTLKGRMGLWGPVPSLRWEGKVAVISLPILKAGTGIRFANLVTQAQALGATGLVVDVRLNPGGTIPDLLVAAEALNANTSTFSSVARSGRVTEDWTRVSEQGAPPERYVFTRWNKPLVILTSSQTASAGEILTYLARRAGAQVIGEATYGIMNTASSTHALPGGSTLNLTSTRTVGSSGQWIPARVVPDQLVPLTAGDRAAGRDAQLQAALRWVALQ</sequence>
<gene>
    <name evidence="3" type="ORF">ACFOZ9_12850</name>
</gene>
<feature type="chain" id="PRO_5045180713" evidence="1">
    <location>
        <begin position="23"/>
        <end position="410"/>
    </location>
</feature>
<feature type="domain" description="Tail specific protease" evidence="2">
    <location>
        <begin position="178"/>
        <end position="386"/>
    </location>
</feature>
<evidence type="ECO:0000313" key="4">
    <source>
        <dbReference type="Proteomes" id="UP001595998"/>
    </source>
</evidence>